<comment type="caution">
    <text evidence="2">The sequence shown here is derived from an EMBL/GenBank/DDBJ whole genome shotgun (WGS) entry which is preliminary data.</text>
</comment>
<dbReference type="RefSeq" id="XP_046016574.1">
    <property type="nucleotide sequence ID" value="XM_046163181.1"/>
</dbReference>
<dbReference type="EMBL" id="JAGTJQ010000002">
    <property type="protein sequence ID" value="KAH7037453.1"/>
    <property type="molecule type" value="Genomic_DNA"/>
</dbReference>
<accession>A0A9P9BXW4</accession>
<feature type="region of interest" description="Disordered" evidence="1">
    <location>
        <begin position="74"/>
        <end position="116"/>
    </location>
</feature>
<dbReference type="GeneID" id="70192727"/>
<gene>
    <name evidence="2" type="ORF">B0I36DRAFT_66423</name>
</gene>
<keyword evidence="3" id="KW-1185">Reference proteome</keyword>
<evidence type="ECO:0000313" key="2">
    <source>
        <dbReference type="EMBL" id="KAH7037453.1"/>
    </source>
</evidence>
<organism evidence="2 3">
    <name type="scientific">Microdochium trichocladiopsis</name>
    <dbReference type="NCBI Taxonomy" id="1682393"/>
    <lineage>
        <taxon>Eukaryota</taxon>
        <taxon>Fungi</taxon>
        <taxon>Dikarya</taxon>
        <taxon>Ascomycota</taxon>
        <taxon>Pezizomycotina</taxon>
        <taxon>Sordariomycetes</taxon>
        <taxon>Xylariomycetidae</taxon>
        <taxon>Xylariales</taxon>
        <taxon>Microdochiaceae</taxon>
        <taxon>Microdochium</taxon>
    </lineage>
</organism>
<feature type="region of interest" description="Disordered" evidence="1">
    <location>
        <begin position="132"/>
        <end position="173"/>
    </location>
</feature>
<sequence length="190" mass="21446">MNRPSTHFWHKDTIRPDKASCYEQQSHERVLPWNGAKNTKLVSHLYWCRRVGSPLVRIRPWYVSSTSRIQEEGSVSCRPEHRVPRPWDPPVRITNRTRLPSGRGKLNLSSDPAGPPPFPCTSSLKDGLLQPRSKILAPNRWPRHGRQRKQTGDSATYPPIPSPGVLVRDGTTSNATLPRTIPCLVVQAPT</sequence>
<reference evidence="2" key="1">
    <citation type="journal article" date="2021" name="Nat. Commun.">
        <title>Genetic determinants of endophytism in the Arabidopsis root mycobiome.</title>
        <authorList>
            <person name="Mesny F."/>
            <person name="Miyauchi S."/>
            <person name="Thiergart T."/>
            <person name="Pickel B."/>
            <person name="Atanasova L."/>
            <person name="Karlsson M."/>
            <person name="Huettel B."/>
            <person name="Barry K.W."/>
            <person name="Haridas S."/>
            <person name="Chen C."/>
            <person name="Bauer D."/>
            <person name="Andreopoulos W."/>
            <person name="Pangilinan J."/>
            <person name="LaButti K."/>
            <person name="Riley R."/>
            <person name="Lipzen A."/>
            <person name="Clum A."/>
            <person name="Drula E."/>
            <person name="Henrissat B."/>
            <person name="Kohler A."/>
            <person name="Grigoriev I.V."/>
            <person name="Martin F.M."/>
            <person name="Hacquard S."/>
        </authorList>
    </citation>
    <scope>NUCLEOTIDE SEQUENCE</scope>
    <source>
        <strain evidence="2">MPI-CAGE-CH-0230</strain>
    </source>
</reference>
<protein>
    <submittedName>
        <fullName evidence="2">Uncharacterized protein</fullName>
    </submittedName>
</protein>
<name>A0A9P9BXW4_9PEZI</name>
<dbReference type="AlphaFoldDB" id="A0A9P9BXW4"/>
<evidence type="ECO:0000313" key="3">
    <source>
        <dbReference type="Proteomes" id="UP000756346"/>
    </source>
</evidence>
<proteinExistence type="predicted"/>
<evidence type="ECO:0000256" key="1">
    <source>
        <dbReference type="SAM" id="MobiDB-lite"/>
    </source>
</evidence>
<dbReference type="Proteomes" id="UP000756346">
    <property type="component" value="Unassembled WGS sequence"/>
</dbReference>